<dbReference type="RefSeq" id="WP_188616139.1">
    <property type="nucleotide sequence ID" value="NZ_BMLV01000001.1"/>
</dbReference>
<keyword evidence="2" id="KW-1133">Transmembrane helix</keyword>
<keyword evidence="2" id="KW-0812">Transmembrane</keyword>
<protein>
    <recommendedName>
        <fullName evidence="4">DUF4349 domain-containing protein</fullName>
    </recommendedName>
</protein>
<feature type="domain" description="DUF4349" evidence="4">
    <location>
        <begin position="67"/>
        <end position="274"/>
    </location>
</feature>
<dbReference type="InterPro" id="IPR025645">
    <property type="entry name" value="DUF4349"/>
</dbReference>
<dbReference type="Proteomes" id="UP000620064">
    <property type="component" value="Unassembled WGS sequence"/>
</dbReference>
<reference evidence="6" key="1">
    <citation type="journal article" date="2019" name="Int. J. Syst. Evol. Microbiol.">
        <title>The Global Catalogue of Microorganisms (GCM) 10K type strain sequencing project: providing services to taxonomists for standard genome sequencing and annotation.</title>
        <authorList>
            <consortium name="The Broad Institute Genomics Platform"/>
            <consortium name="The Broad Institute Genome Sequencing Center for Infectious Disease"/>
            <person name="Wu L."/>
            <person name="Ma J."/>
        </authorList>
    </citation>
    <scope>NUCLEOTIDE SEQUENCE [LARGE SCALE GENOMIC DNA]</scope>
    <source>
        <strain evidence="6">CGMCC 1.7656</strain>
    </source>
</reference>
<feature type="transmembrane region" description="Helical" evidence="2">
    <location>
        <begin position="249"/>
        <end position="274"/>
    </location>
</feature>
<sequence length="285" mass="32873">MKTIIYSLAILSLLACGKNEATQTNVSLMEVLPEDEVATKAYSPDSPPKLQMPIPEAKPIDKAINLKKIIKSGDMTIEVADIKTAQEKIQNSVKYNKAYIQNERFSNSETQTTLSMEIRIPNQNFDQLVNSFSDEIGSITQKNIRVEDVTEEYTDVSIRLKNKLAYLEKYRDLLKRSASTKDLIEIQEKIRGLEEEIESSEGRLRYIDDQVNYSTLDLTLIREKPRNTVTSKIGFGSRLIDSVANGWNIFVNFFLGVVSLWPFLFIIPFIIFFWRKWRKRKSKKE</sequence>
<evidence type="ECO:0000313" key="5">
    <source>
        <dbReference type="EMBL" id="GGP01281.1"/>
    </source>
</evidence>
<keyword evidence="2" id="KW-0472">Membrane</keyword>
<evidence type="ECO:0000256" key="2">
    <source>
        <dbReference type="SAM" id="Phobius"/>
    </source>
</evidence>
<feature type="signal peptide" evidence="3">
    <location>
        <begin position="1"/>
        <end position="21"/>
    </location>
</feature>
<evidence type="ECO:0000256" key="3">
    <source>
        <dbReference type="SAM" id="SignalP"/>
    </source>
</evidence>
<dbReference type="Pfam" id="PF14257">
    <property type="entry name" value="DUF4349"/>
    <property type="match status" value="1"/>
</dbReference>
<accession>A0ABQ2NH50</accession>
<proteinExistence type="predicted"/>
<dbReference type="EMBL" id="BMLV01000001">
    <property type="protein sequence ID" value="GGP01281.1"/>
    <property type="molecule type" value="Genomic_DNA"/>
</dbReference>
<dbReference type="PROSITE" id="PS51257">
    <property type="entry name" value="PROKAR_LIPOPROTEIN"/>
    <property type="match status" value="1"/>
</dbReference>
<keyword evidence="1" id="KW-0175">Coiled coil</keyword>
<organism evidence="5 6">
    <name type="scientific">Cloacibacterium rupense</name>
    <dbReference type="NCBI Taxonomy" id="517423"/>
    <lineage>
        <taxon>Bacteria</taxon>
        <taxon>Pseudomonadati</taxon>
        <taxon>Bacteroidota</taxon>
        <taxon>Flavobacteriia</taxon>
        <taxon>Flavobacteriales</taxon>
        <taxon>Weeksellaceae</taxon>
    </lineage>
</organism>
<feature type="coiled-coil region" evidence="1">
    <location>
        <begin position="176"/>
        <end position="210"/>
    </location>
</feature>
<comment type="caution">
    <text evidence="5">The sequence shown here is derived from an EMBL/GenBank/DDBJ whole genome shotgun (WGS) entry which is preliminary data.</text>
</comment>
<feature type="chain" id="PRO_5045986794" description="DUF4349 domain-containing protein" evidence="3">
    <location>
        <begin position="22"/>
        <end position="285"/>
    </location>
</feature>
<evidence type="ECO:0000313" key="6">
    <source>
        <dbReference type="Proteomes" id="UP000620064"/>
    </source>
</evidence>
<name>A0ABQ2NH50_9FLAO</name>
<keyword evidence="6" id="KW-1185">Reference proteome</keyword>
<gene>
    <name evidence="5" type="ORF">GCM10010992_01180</name>
</gene>
<keyword evidence="3" id="KW-0732">Signal</keyword>
<evidence type="ECO:0000256" key="1">
    <source>
        <dbReference type="SAM" id="Coils"/>
    </source>
</evidence>
<evidence type="ECO:0000259" key="4">
    <source>
        <dbReference type="Pfam" id="PF14257"/>
    </source>
</evidence>